<organism evidence="1 2">
    <name type="scientific">Pseudopedobacter saltans (strain ATCC 51119 / DSM 12145 / JCM 21818 / CCUG 39354 / LMG 10337 / NBRC 100064 / NCIMB 13643)</name>
    <name type="common">Pedobacter saltans</name>
    <dbReference type="NCBI Taxonomy" id="762903"/>
    <lineage>
        <taxon>Bacteria</taxon>
        <taxon>Pseudomonadati</taxon>
        <taxon>Bacteroidota</taxon>
        <taxon>Sphingobacteriia</taxon>
        <taxon>Sphingobacteriales</taxon>
        <taxon>Sphingobacteriaceae</taxon>
        <taxon>Pseudopedobacter</taxon>
    </lineage>
</organism>
<gene>
    <name evidence="1" type="ordered locus">Pedsa_1373</name>
</gene>
<dbReference type="STRING" id="762903.Pedsa_1373"/>
<dbReference type="RefSeq" id="WP_013632438.1">
    <property type="nucleotide sequence ID" value="NC_015177.1"/>
</dbReference>
<reference evidence="2" key="2">
    <citation type="submission" date="2011-02" db="EMBL/GenBank/DDBJ databases">
        <title>The complete genome of Pedobacter saltans DSM 12145.</title>
        <authorList>
            <consortium name="US DOE Joint Genome Institute (JGI-PGF)"/>
            <person name="Lucas S."/>
            <person name="Copeland A."/>
            <person name="Lapidus A."/>
            <person name="Bruce D."/>
            <person name="Goodwin L."/>
            <person name="Pitluck S."/>
            <person name="Kyrpides N."/>
            <person name="Mavromatis K."/>
            <person name="Pagani I."/>
            <person name="Ivanova N."/>
            <person name="Ovchinnikova G."/>
            <person name="Lu M."/>
            <person name="Detter J.C."/>
            <person name="Han C."/>
            <person name="Land M."/>
            <person name="Hauser L."/>
            <person name="Markowitz V."/>
            <person name="Cheng J.-F."/>
            <person name="Hugenholtz P."/>
            <person name="Woyke T."/>
            <person name="Wu D."/>
            <person name="Tindall B."/>
            <person name="Pomrenke H.G."/>
            <person name="Brambilla E."/>
            <person name="Klenk H.-P."/>
            <person name="Eisen J.A."/>
        </authorList>
    </citation>
    <scope>NUCLEOTIDE SEQUENCE [LARGE SCALE GENOMIC DNA]</scope>
    <source>
        <strain evidence="2">ATCC 51119 / DSM 12145 / JCM 21818 / LMG 10337 / NBRC 100064 / NCIMB 13643</strain>
    </source>
</reference>
<dbReference type="OrthoDB" id="947656at2"/>
<keyword evidence="2" id="KW-1185">Reference proteome</keyword>
<reference evidence="1 2" key="1">
    <citation type="journal article" date="2011" name="Stand. Genomic Sci.">
        <title>Complete genome sequence of the gliding, heparinolytic Pedobacter saltans type strain (113).</title>
        <authorList>
            <person name="Liolios K."/>
            <person name="Sikorski J."/>
            <person name="Lu M."/>
            <person name="Nolan M."/>
            <person name="Lapidus A."/>
            <person name="Lucas S."/>
            <person name="Hammon N."/>
            <person name="Deshpande S."/>
            <person name="Cheng J.F."/>
            <person name="Tapia R."/>
            <person name="Han C."/>
            <person name="Goodwin L."/>
            <person name="Pitluck S."/>
            <person name="Huntemann M."/>
            <person name="Ivanova N."/>
            <person name="Pagani I."/>
            <person name="Mavromatis K."/>
            <person name="Ovchinikova G."/>
            <person name="Pati A."/>
            <person name="Chen A."/>
            <person name="Palaniappan K."/>
            <person name="Land M."/>
            <person name="Hauser L."/>
            <person name="Brambilla E.M."/>
            <person name="Kotsyurbenko O."/>
            <person name="Rohde M."/>
            <person name="Tindall B.J."/>
            <person name="Abt B."/>
            <person name="Goker M."/>
            <person name="Detter J.C."/>
            <person name="Woyke T."/>
            <person name="Bristow J."/>
            <person name="Eisen J.A."/>
            <person name="Markowitz V."/>
            <person name="Hugenholtz P."/>
            <person name="Klenk H.P."/>
            <person name="Kyrpides N.C."/>
        </authorList>
    </citation>
    <scope>NUCLEOTIDE SEQUENCE [LARGE SCALE GENOMIC DNA]</scope>
    <source>
        <strain evidence="2">ATCC 51119 / DSM 12145 / JCM 21818 / LMG 10337 / NBRC 100064 / NCIMB 13643</strain>
    </source>
</reference>
<protein>
    <recommendedName>
        <fullName evidence="3">Histidine kinase/HSP90-like ATPase domain-containing protein</fullName>
    </recommendedName>
</protein>
<dbReference type="KEGG" id="psn:Pedsa_1373"/>
<accession>F0SEP9</accession>
<evidence type="ECO:0008006" key="3">
    <source>
        <dbReference type="Google" id="ProtNLM"/>
    </source>
</evidence>
<dbReference type="AlphaFoldDB" id="F0SEP9"/>
<evidence type="ECO:0000313" key="1">
    <source>
        <dbReference type="EMBL" id="ADY51939.1"/>
    </source>
</evidence>
<proteinExistence type="predicted"/>
<dbReference type="EMBL" id="CP002545">
    <property type="protein sequence ID" value="ADY51939.1"/>
    <property type="molecule type" value="Genomic_DNA"/>
</dbReference>
<sequence length="173" mass="20171">MSSKPYIILENAPKRADDIGAFLNKVISEIKTKILLSSLQENKLRFVIIELCTNCIKHTKGNNCVFEIGVSEDNIQISKKVFDHCFKPNLLEKIGQLEIGKVAEIYFSETNNHFIEILRENKFRFLDPKKMGYTTDQLKDHFGLHIITICSDDFIYEFDEIEKIEAFRVYMKI</sequence>
<evidence type="ECO:0000313" key="2">
    <source>
        <dbReference type="Proteomes" id="UP000000310"/>
    </source>
</evidence>
<dbReference type="HOGENOM" id="CLU_1546322_0_0_10"/>
<dbReference type="Proteomes" id="UP000000310">
    <property type="component" value="Chromosome"/>
</dbReference>
<name>F0SEP9_PSESL</name>